<protein>
    <submittedName>
        <fullName evidence="2">Uncharacterized protein</fullName>
    </submittedName>
</protein>
<feature type="region of interest" description="Disordered" evidence="1">
    <location>
        <begin position="331"/>
        <end position="350"/>
    </location>
</feature>
<dbReference type="RefSeq" id="XP_001011018.2">
    <property type="nucleotide sequence ID" value="XM_001011018.2"/>
</dbReference>
<sequence>MTQVERKVEKVLRVKLSQQLGNSNSLQNNQVQKDSVKLIFNIPVNITQKKARYVLPQNKLLTEAVEDFDNVESNKLIQKQDQSYQKCDFDKEKNIKIFKRKVRKTSKTDNSVAEQFSLNCEYKNQTNLKARGSHSKEQYLLPSTDESNYASSQKKREPNQKILSLRSLNNKIIPLYRGLEDIVSENDQGFSPQKSLSSYSILQQKIETKALERNQSQDINSSHQKHYLFKKLKKSCINKILSKQRAAFSESHILKDQNDLNTLEINRLSPQRPNENEASIQDYVFFREGKILQQIEKFQNQIMKQDNKEPQKILQSQSIVQQSQGSVLEKNDINQDHQTNNIQKSTNESTDSLRSHLKICRIQGNALREKRLSILQDYKSVDFKDYTTSSSSSSSASSLCSLKNIVQNRAGSSPIKNLYNISPEKKSVKSINNKINPQTYQHNAAADIQNQINKPLKQIDKISQNICQEAPKNINQIKHQKGDFNIKYFLQPQKKLLRNFNTNKSPSNNISNEFNSKKIQSNQKLLNNQDSNYDIKNVFQQN</sequence>
<evidence type="ECO:0000256" key="1">
    <source>
        <dbReference type="SAM" id="MobiDB-lite"/>
    </source>
</evidence>
<dbReference type="GeneID" id="7823336"/>
<proteinExistence type="predicted"/>
<dbReference type="EMBL" id="GG662793">
    <property type="protein sequence ID" value="EAR90773.2"/>
    <property type="molecule type" value="Genomic_DNA"/>
</dbReference>
<feature type="region of interest" description="Disordered" evidence="1">
    <location>
        <begin position="131"/>
        <end position="160"/>
    </location>
</feature>
<dbReference type="InParanoid" id="I7LU80"/>
<accession>I7LU80</accession>
<reference evidence="3" key="1">
    <citation type="journal article" date="2006" name="PLoS Biol.">
        <title>Macronuclear genome sequence of the ciliate Tetrahymena thermophila, a model eukaryote.</title>
        <authorList>
            <person name="Eisen J.A."/>
            <person name="Coyne R.S."/>
            <person name="Wu M."/>
            <person name="Wu D."/>
            <person name="Thiagarajan M."/>
            <person name="Wortman J.R."/>
            <person name="Badger J.H."/>
            <person name="Ren Q."/>
            <person name="Amedeo P."/>
            <person name="Jones K.M."/>
            <person name="Tallon L.J."/>
            <person name="Delcher A.L."/>
            <person name="Salzberg S.L."/>
            <person name="Silva J.C."/>
            <person name="Haas B.J."/>
            <person name="Majoros W.H."/>
            <person name="Farzad M."/>
            <person name="Carlton J.M."/>
            <person name="Smith R.K. Jr."/>
            <person name="Garg J."/>
            <person name="Pearlman R.E."/>
            <person name="Karrer K.M."/>
            <person name="Sun L."/>
            <person name="Manning G."/>
            <person name="Elde N.C."/>
            <person name="Turkewitz A.P."/>
            <person name="Asai D.J."/>
            <person name="Wilkes D.E."/>
            <person name="Wang Y."/>
            <person name="Cai H."/>
            <person name="Collins K."/>
            <person name="Stewart B.A."/>
            <person name="Lee S.R."/>
            <person name="Wilamowska K."/>
            <person name="Weinberg Z."/>
            <person name="Ruzzo W.L."/>
            <person name="Wloga D."/>
            <person name="Gaertig J."/>
            <person name="Frankel J."/>
            <person name="Tsao C.-C."/>
            <person name="Gorovsky M.A."/>
            <person name="Keeling P.J."/>
            <person name="Waller R.F."/>
            <person name="Patron N.J."/>
            <person name="Cherry J.M."/>
            <person name="Stover N.A."/>
            <person name="Krieger C.J."/>
            <person name="del Toro C."/>
            <person name="Ryder H.F."/>
            <person name="Williamson S.C."/>
            <person name="Barbeau R.A."/>
            <person name="Hamilton E.P."/>
            <person name="Orias E."/>
        </authorList>
    </citation>
    <scope>NUCLEOTIDE SEQUENCE [LARGE SCALE GENOMIC DNA]</scope>
    <source>
        <strain evidence="3">SB210</strain>
    </source>
</reference>
<evidence type="ECO:0000313" key="2">
    <source>
        <dbReference type="EMBL" id="EAR90773.2"/>
    </source>
</evidence>
<organism evidence="2 3">
    <name type="scientific">Tetrahymena thermophila (strain SB210)</name>
    <dbReference type="NCBI Taxonomy" id="312017"/>
    <lineage>
        <taxon>Eukaryota</taxon>
        <taxon>Sar</taxon>
        <taxon>Alveolata</taxon>
        <taxon>Ciliophora</taxon>
        <taxon>Intramacronucleata</taxon>
        <taxon>Oligohymenophorea</taxon>
        <taxon>Hymenostomatida</taxon>
        <taxon>Tetrahymenina</taxon>
        <taxon>Tetrahymenidae</taxon>
        <taxon>Tetrahymena</taxon>
    </lineage>
</organism>
<feature type="compositionally biased region" description="Polar residues" evidence="1">
    <location>
        <begin position="336"/>
        <end position="350"/>
    </location>
</feature>
<name>I7LU80_TETTS</name>
<dbReference type="Proteomes" id="UP000009168">
    <property type="component" value="Unassembled WGS sequence"/>
</dbReference>
<gene>
    <name evidence="2" type="ORF">TTHERM_00140810</name>
</gene>
<dbReference type="AlphaFoldDB" id="I7LU80"/>
<dbReference type="KEGG" id="tet:TTHERM_00140810"/>
<evidence type="ECO:0000313" key="3">
    <source>
        <dbReference type="Proteomes" id="UP000009168"/>
    </source>
</evidence>
<keyword evidence="3" id="KW-1185">Reference proteome</keyword>